<dbReference type="AlphaFoldDB" id="A0AAN9I5H4"/>
<protein>
    <submittedName>
        <fullName evidence="1">Uncharacterized protein</fullName>
    </submittedName>
</protein>
<comment type="caution">
    <text evidence="1">The sequence shown here is derived from an EMBL/GenBank/DDBJ whole genome shotgun (WGS) entry which is preliminary data.</text>
</comment>
<dbReference type="Proteomes" id="UP001372338">
    <property type="component" value="Unassembled WGS sequence"/>
</dbReference>
<evidence type="ECO:0000313" key="2">
    <source>
        <dbReference type="Proteomes" id="UP001372338"/>
    </source>
</evidence>
<evidence type="ECO:0000313" key="1">
    <source>
        <dbReference type="EMBL" id="KAK7266782.1"/>
    </source>
</evidence>
<organism evidence="1 2">
    <name type="scientific">Crotalaria pallida</name>
    <name type="common">Smooth rattlebox</name>
    <name type="synonym">Crotalaria striata</name>
    <dbReference type="NCBI Taxonomy" id="3830"/>
    <lineage>
        <taxon>Eukaryota</taxon>
        <taxon>Viridiplantae</taxon>
        <taxon>Streptophyta</taxon>
        <taxon>Embryophyta</taxon>
        <taxon>Tracheophyta</taxon>
        <taxon>Spermatophyta</taxon>
        <taxon>Magnoliopsida</taxon>
        <taxon>eudicotyledons</taxon>
        <taxon>Gunneridae</taxon>
        <taxon>Pentapetalae</taxon>
        <taxon>rosids</taxon>
        <taxon>fabids</taxon>
        <taxon>Fabales</taxon>
        <taxon>Fabaceae</taxon>
        <taxon>Papilionoideae</taxon>
        <taxon>50 kb inversion clade</taxon>
        <taxon>genistoids sensu lato</taxon>
        <taxon>core genistoids</taxon>
        <taxon>Crotalarieae</taxon>
        <taxon>Crotalaria</taxon>
    </lineage>
</organism>
<dbReference type="EMBL" id="JAYWIO010000004">
    <property type="protein sequence ID" value="KAK7266782.1"/>
    <property type="molecule type" value="Genomic_DNA"/>
</dbReference>
<reference evidence="1 2" key="1">
    <citation type="submission" date="2024-01" db="EMBL/GenBank/DDBJ databases">
        <title>The genomes of 5 underutilized Papilionoideae crops provide insights into root nodulation and disease resistanc.</title>
        <authorList>
            <person name="Yuan L."/>
        </authorList>
    </citation>
    <scope>NUCLEOTIDE SEQUENCE [LARGE SCALE GENOMIC DNA]</scope>
    <source>
        <strain evidence="1">ZHUSHIDOU_FW_LH</strain>
        <tissue evidence="1">Leaf</tissue>
    </source>
</reference>
<proteinExistence type="predicted"/>
<sequence length="71" mass="7855">MASTDWTLLQLVFSSGERLLTVGPCIACDTRANPPILIPSGNLGYDAPSRYEPLDPDIKSIKRLKSVYLLY</sequence>
<gene>
    <name evidence="1" type="ORF">RIF29_19437</name>
</gene>
<keyword evidence="2" id="KW-1185">Reference proteome</keyword>
<name>A0AAN9I5H4_CROPI</name>
<accession>A0AAN9I5H4</accession>